<dbReference type="EMBL" id="JARVKM010000004">
    <property type="protein sequence ID" value="KAK9781186.1"/>
    <property type="molecule type" value="Genomic_DNA"/>
</dbReference>
<dbReference type="Pfam" id="PF26639">
    <property type="entry name" value="Het-6_barrel"/>
    <property type="match status" value="1"/>
</dbReference>
<dbReference type="InterPro" id="IPR052895">
    <property type="entry name" value="HetReg/Transcr_Mod"/>
</dbReference>
<protein>
    <submittedName>
        <fullName evidence="2">Heterokaryon incompatibility protein-domain-containing protein</fullName>
    </submittedName>
</protein>
<evidence type="ECO:0000313" key="2">
    <source>
        <dbReference type="EMBL" id="KAK9781186.1"/>
    </source>
</evidence>
<evidence type="ECO:0000259" key="1">
    <source>
        <dbReference type="Pfam" id="PF06985"/>
    </source>
</evidence>
<gene>
    <name evidence="2" type="ORF">SCAR479_05007</name>
</gene>
<sequence>MREEIGSVSSFRSLRTSGSETRLTIWSLDLCESPQMSYTILALVTKETLSPFRDMNYYAVQYDQARLNLASVAAEEEERQRAIQEDDPEESTFQPAVLVEFYKYRRISEPYTARLLALEPGRDTQPLQGHLTSLALGQQQEYSALSYVWGPPVFSETILLGGKRLAITESLYAALKHFRLPQAVRYIWIDQICINQKDIIERNKQVKLMYAIYRDATQILVWLGPDEQNLAPKAFQLCRSICSILDDDLLSSLCRKAGADFDWIPKKYWKALRELTQISWFRRVWIPQEIGTETPAQIHWGTSKIGWDVLGESMKKLDTIWELKKAHGIETGTITSLHRRFVRPLKPIKNGADGEFVYQLFLSARNHATDPRDYIFSQLGHHSAWVASEESIIIELDYDNTVQAIYHELAIRVLKTSCYLLILNVTANPAQSIQRSSLPSWVPRWNEGRFDNLIGYPDRYGASKSRRHGARFENDFKHLILDGIFVDNITKILEPFPPLNFSPRSSTLQLLESAWKVVCNTFTGQSNSTKFRTDLKYLSSATDALEAFLDVLAPAKCVASISPATASYASGIAALAKLFPSSAQWGREDPRKLVDAKDSIAKPSIWMQVAGEHSRNRRFAITKKGYMVMAPPTALKGDSICVLYGGETPYVLRPLGNAEGYRFVGEAYVPGLMGGEALIIDEPEKVNEKNFCIR</sequence>
<comment type="caution">
    <text evidence="2">The sequence shown here is derived from an EMBL/GenBank/DDBJ whole genome shotgun (WGS) entry which is preliminary data.</text>
</comment>
<feature type="domain" description="Heterokaryon incompatibility" evidence="1">
    <location>
        <begin position="142"/>
        <end position="289"/>
    </location>
</feature>
<dbReference type="Pfam" id="PF06985">
    <property type="entry name" value="HET"/>
    <property type="match status" value="1"/>
</dbReference>
<accession>A0ABR2Y4Y3</accession>
<dbReference type="PANTHER" id="PTHR24148">
    <property type="entry name" value="ANKYRIN REPEAT DOMAIN-CONTAINING PROTEIN 39 HOMOLOG-RELATED"/>
    <property type="match status" value="1"/>
</dbReference>
<name>A0ABR2Y4Y3_9PEZI</name>
<organism evidence="2 3">
    <name type="scientific">Seiridium cardinale</name>
    <dbReference type="NCBI Taxonomy" id="138064"/>
    <lineage>
        <taxon>Eukaryota</taxon>
        <taxon>Fungi</taxon>
        <taxon>Dikarya</taxon>
        <taxon>Ascomycota</taxon>
        <taxon>Pezizomycotina</taxon>
        <taxon>Sordariomycetes</taxon>
        <taxon>Xylariomycetidae</taxon>
        <taxon>Amphisphaeriales</taxon>
        <taxon>Sporocadaceae</taxon>
        <taxon>Seiridium</taxon>
    </lineage>
</organism>
<keyword evidence="3" id="KW-1185">Reference proteome</keyword>
<dbReference type="Proteomes" id="UP001465668">
    <property type="component" value="Unassembled WGS sequence"/>
</dbReference>
<dbReference type="InterPro" id="IPR010730">
    <property type="entry name" value="HET"/>
</dbReference>
<proteinExistence type="predicted"/>
<reference evidence="2 3" key="1">
    <citation type="submission" date="2024-02" db="EMBL/GenBank/DDBJ databases">
        <title>First draft genome assembly of two strains of Seiridium cardinale.</title>
        <authorList>
            <person name="Emiliani G."/>
            <person name="Scali E."/>
        </authorList>
    </citation>
    <scope>NUCLEOTIDE SEQUENCE [LARGE SCALE GENOMIC DNA]</scope>
    <source>
        <strain evidence="2 3">BM-138-000479</strain>
    </source>
</reference>
<dbReference type="PANTHER" id="PTHR24148:SF64">
    <property type="entry name" value="HETEROKARYON INCOMPATIBILITY DOMAIN-CONTAINING PROTEIN"/>
    <property type="match status" value="1"/>
</dbReference>
<evidence type="ECO:0000313" key="3">
    <source>
        <dbReference type="Proteomes" id="UP001465668"/>
    </source>
</evidence>